<dbReference type="Pfam" id="PF18928">
    <property type="entry name" value="DUF5677"/>
    <property type="match status" value="1"/>
</dbReference>
<reference evidence="2" key="1">
    <citation type="journal article" date="2019" name="PLoS Negl. Trop. Dis.">
        <title>Revisiting the worldwide diversity of Leptospira species in the environment.</title>
        <authorList>
            <person name="Vincent A.T."/>
            <person name="Schiettekatte O."/>
            <person name="Bourhy P."/>
            <person name="Veyrier F.J."/>
            <person name="Picardeau M."/>
        </authorList>
    </citation>
    <scope>NUCLEOTIDE SEQUENCE [LARGE SCALE GENOMIC DNA]</scope>
    <source>
        <strain evidence="2">201800272</strain>
    </source>
</reference>
<comment type="caution">
    <text evidence="1">The sequence shown here is derived from an EMBL/GenBank/DDBJ whole genome shotgun (WGS) entry which is preliminary data.</text>
</comment>
<organism evidence="1 2">
    <name type="scientific">Leptospira yanagawae</name>
    <dbReference type="NCBI Taxonomy" id="293069"/>
    <lineage>
        <taxon>Bacteria</taxon>
        <taxon>Pseudomonadati</taxon>
        <taxon>Spirochaetota</taxon>
        <taxon>Spirochaetia</taxon>
        <taxon>Leptospirales</taxon>
        <taxon>Leptospiraceae</taxon>
        <taxon>Leptospira</taxon>
    </lineage>
</organism>
<gene>
    <name evidence="1" type="ORF">EHQ46_06010</name>
</gene>
<dbReference type="InterPro" id="IPR043733">
    <property type="entry name" value="DUF5677"/>
</dbReference>
<dbReference type="Proteomes" id="UP000298200">
    <property type="component" value="Unassembled WGS sequence"/>
</dbReference>
<accession>A0ABY2M3I2</accession>
<name>A0ABY2M3I2_9LEPT</name>
<evidence type="ECO:0000313" key="1">
    <source>
        <dbReference type="EMBL" id="TGL23069.1"/>
    </source>
</evidence>
<protein>
    <submittedName>
        <fullName evidence="1">Uncharacterized protein</fullName>
    </submittedName>
</protein>
<keyword evidence="2" id="KW-1185">Reference proteome</keyword>
<evidence type="ECO:0000313" key="2">
    <source>
        <dbReference type="Proteomes" id="UP000298200"/>
    </source>
</evidence>
<dbReference type="EMBL" id="RQFU01000008">
    <property type="protein sequence ID" value="TGL23069.1"/>
    <property type="molecule type" value="Genomic_DNA"/>
</dbReference>
<sequence>MNEHFKISTLSKANEKLKEKTDETFTLIWAEYRKLNLFLQNQKEDFYLKVANRLIEKCINLYFSIYSLLKEHNLYSAKIIYRSLIEHYLKSQYIILNPEKEEDISSKYILYGHIEEYIAKIKSKNVYNSLIGENNILLWEEIKREFPEVSSLSKNQIETEIQKFNIKQICRKLATYIKGHTINLNHFENILKNYWECSMFVHGGPGTEFHIPNSREIYSEEEALDLLNMISIPYFLIFQTIQLIFINSALKYNFKGSAARILNNELEKMSISIEDQLEYLRLLDKNSQ</sequence>
<dbReference type="RefSeq" id="WP_135634246.1">
    <property type="nucleotide sequence ID" value="NZ_RQFU01000008.1"/>
</dbReference>
<proteinExistence type="predicted"/>